<keyword evidence="4" id="KW-1185">Reference proteome</keyword>
<keyword evidence="2" id="KW-0812">Transmembrane</keyword>
<protein>
    <submittedName>
        <fullName evidence="3">Uncharacterized protein</fullName>
    </submittedName>
</protein>
<evidence type="ECO:0000313" key="4">
    <source>
        <dbReference type="Proteomes" id="UP000435138"/>
    </source>
</evidence>
<reference evidence="3 4" key="1">
    <citation type="submission" date="2019-11" db="EMBL/GenBank/DDBJ databases">
        <title>Genome analysis of Rhizobacterium cereale a novel genus and species isolated from maize roots in North Spain.</title>
        <authorList>
            <person name="Menendez E."/>
            <person name="Flores-Felix J.D."/>
            <person name="Ramirez-Bahena M.-H."/>
            <person name="Igual J.M."/>
            <person name="Garcia-Fraile P."/>
            <person name="Peix A."/>
            <person name="Velazquez E."/>
        </authorList>
    </citation>
    <scope>NUCLEOTIDE SEQUENCE [LARGE SCALE GENOMIC DNA]</scope>
    <source>
        <strain evidence="3 4">RZME27</strain>
    </source>
</reference>
<feature type="region of interest" description="Disordered" evidence="1">
    <location>
        <begin position="292"/>
        <end position="325"/>
    </location>
</feature>
<dbReference type="AlphaFoldDB" id="A0A6A8ALS9"/>
<organism evidence="3 4">
    <name type="scientific">Endobacterium cereale</name>
    <dbReference type="NCBI Taxonomy" id="2663029"/>
    <lineage>
        <taxon>Bacteria</taxon>
        <taxon>Pseudomonadati</taxon>
        <taxon>Pseudomonadota</taxon>
        <taxon>Alphaproteobacteria</taxon>
        <taxon>Hyphomicrobiales</taxon>
        <taxon>Rhizobiaceae</taxon>
        <taxon>Endobacterium</taxon>
    </lineage>
</organism>
<evidence type="ECO:0000256" key="2">
    <source>
        <dbReference type="SAM" id="Phobius"/>
    </source>
</evidence>
<evidence type="ECO:0000256" key="1">
    <source>
        <dbReference type="SAM" id="MobiDB-lite"/>
    </source>
</evidence>
<gene>
    <name evidence="3" type="ORF">GAO09_27005</name>
</gene>
<keyword evidence="2" id="KW-0472">Membrane</keyword>
<name>A0A6A8ALS9_9HYPH</name>
<comment type="caution">
    <text evidence="3">The sequence shown here is derived from an EMBL/GenBank/DDBJ whole genome shotgun (WGS) entry which is preliminary data.</text>
</comment>
<evidence type="ECO:0000313" key="3">
    <source>
        <dbReference type="EMBL" id="MQY49681.1"/>
    </source>
</evidence>
<feature type="transmembrane region" description="Helical" evidence="2">
    <location>
        <begin position="36"/>
        <end position="56"/>
    </location>
</feature>
<keyword evidence="2" id="KW-1133">Transmembrane helix</keyword>
<proteinExistence type="predicted"/>
<dbReference type="Proteomes" id="UP000435138">
    <property type="component" value="Unassembled WGS sequence"/>
</dbReference>
<accession>A0A6A8ALS9</accession>
<sequence>MADDPTSDISTDTVIQPNLFRRYVRRLAAAARVHPLALGGVTFLASVVVILGLLGLPSKIREENIAIVWNDAIARLQIEPIYPPQEDLYVGDVFLTLQQSAGAAETSIGKVSKVFAGRGIRIANIPLRDNITKAPYMLDLAGRAGTVGSPAERPIAAVGPQSDAFDPARMAVTLSSVAFPGFSVKHHVHARTGWLPFGFDRQSSETEEIAISSIHTYSVPAPESIRQLLLYCKSEATGINCTDDFARAQLAYSLGEDVNRQVNGQYIYQINVSLVRQVFLAGKIKSTRHSGENLTATVGRGKAGGDKASDETAGETPSSLVASEGHLSESGSWQTMLDQTFDPPIAFGYRSISVAIPLPAANAGVSQ</sequence>
<dbReference type="EMBL" id="WIXI01000051">
    <property type="protein sequence ID" value="MQY49681.1"/>
    <property type="molecule type" value="Genomic_DNA"/>
</dbReference>
<dbReference type="RefSeq" id="WP_153359680.1">
    <property type="nucleotide sequence ID" value="NZ_JAYKOO010000001.1"/>
</dbReference>